<dbReference type="FunFam" id="3.10.290.10:FF:000003">
    <property type="entry name" value="Pseudouridine synthase"/>
    <property type="match status" value="1"/>
</dbReference>
<feature type="domain" description="RNA-binding S4" evidence="5">
    <location>
        <begin position="4"/>
        <end position="60"/>
    </location>
</feature>
<evidence type="ECO:0000313" key="6">
    <source>
        <dbReference type="EMBL" id="HIT38887.1"/>
    </source>
</evidence>
<dbReference type="Pfam" id="PF01479">
    <property type="entry name" value="S4"/>
    <property type="match status" value="1"/>
</dbReference>
<dbReference type="InterPro" id="IPR002942">
    <property type="entry name" value="S4_RNA-bd"/>
</dbReference>
<feature type="region of interest" description="Disordered" evidence="4">
    <location>
        <begin position="52"/>
        <end position="134"/>
    </location>
</feature>
<organism evidence="6 7">
    <name type="scientific">Candidatus Caccoplasma intestinavium</name>
    <dbReference type="NCBI Taxonomy" id="2840716"/>
    <lineage>
        <taxon>Bacteria</taxon>
        <taxon>Pseudomonadati</taxon>
        <taxon>Bacteroidota</taxon>
        <taxon>Bacteroidia</taxon>
        <taxon>Bacteroidales</taxon>
        <taxon>Bacteroidaceae</taxon>
        <taxon>Bacteroidaceae incertae sedis</taxon>
        <taxon>Candidatus Caccoplasma</taxon>
    </lineage>
</organism>
<dbReference type="InterPro" id="IPR050343">
    <property type="entry name" value="RsuA_PseudoU_synthase"/>
</dbReference>
<feature type="compositionally biased region" description="Basic and acidic residues" evidence="4">
    <location>
        <begin position="123"/>
        <end position="134"/>
    </location>
</feature>
<dbReference type="SUPFAM" id="SSF55174">
    <property type="entry name" value="Alpha-L RNA-binding motif"/>
    <property type="match status" value="1"/>
</dbReference>
<dbReference type="InterPro" id="IPR036986">
    <property type="entry name" value="S4_RNA-bd_sf"/>
</dbReference>
<evidence type="ECO:0000313" key="7">
    <source>
        <dbReference type="Proteomes" id="UP000886722"/>
    </source>
</evidence>
<gene>
    <name evidence="6" type="ORF">IAD06_02440</name>
</gene>
<dbReference type="SMART" id="SM00363">
    <property type="entry name" value="S4"/>
    <property type="match status" value="1"/>
</dbReference>
<dbReference type="GO" id="GO:0120159">
    <property type="term" value="F:rRNA pseudouridine synthase activity"/>
    <property type="evidence" value="ECO:0007669"/>
    <property type="project" value="UniProtKB-ARBA"/>
</dbReference>
<dbReference type="Gene3D" id="3.10.290.10">
    <property type="entry name" value="RNA-binding S4 domain"/>
    <property type="match status" value="1"/>
</dbReference>
<proteinExistence type="inferred from homology"/>
<dbReference type="PANTHER" id="PTHR47683">
    <property type="entry name" value="PSEUDOURIDINE SYNTHASE FAMILY PROTEIN-RELATED"/>
    <property type="match status" value="1"/>
</dbReference>
<evidence type="ECO:0000256" key="2">
    <source>
        <dbReference type="ARBA" id="ARBA00023235"/>
    </source>
</evidence>
<dbReference type="Proteomes" id="UP000886722">
    <property type="component" value="Unassembled WGS sequence"/>
</dbReference>
<dbReference type="PROSITE" id="PS50889">
    <property type="entry name" value="S4"/>
    <property type="match status" value="1"/>
</dbReference>
<dbReference type="GO" id="GO:0003723">
    <property type="term" value="F:RNA binding"/>
    <property type="evidence" value="ECO:0007669"/>
    <property type="project" value="UniProtKB-KW"/>
</dbReference>
<dbReference type="EMBL" id="DVKT01000018">
    <property type="protein sequence ID" value="HIT38887.1"/>
    <property type="molecule type" value="Genomic_DNA"/>
</dbReference>
<keyword evidence="2" id="KW-0413">Isomerase</keyword>
<name>A0A9D1GE60_9BACT</name>
<reference evidence="6" key="1">
    <citation type="submission" date="2020-10" db="EMBL/GenBank/DDBJ databases">
        <authorList>
            <person name="Gilroy R."/>
        </authorList>
    </citation>
    <scope>NUCLEOTIDE SEQUENCE</scope>
    <source>
        <strain evidence="6">21143</strain>
    </source>
</reference>
<comment type="caution">
    <text evidence="6">The sequence shown here is derived from an EMBL/GenBank/DDBJ whole genome shotgun (WGS) entry which is preliminary data.</text>
</comment>
<sequence>MVQVRINKYISDTGFCSRREADKLVEDARVEVNGAVAVPGTKVGEGDTVRIDGEILRPNPDSFVERPKLPKPKKRPVRFVPVEDEDLSAHRSHRGTRGGLRNKIGYDTEFSKGKNSRPRQVKNKKEDGHRSSRH</sequence>
<dbReference type="PANTHER" id="PTHR47683:SF2">
    <property type="entry name" value="RNA-BINDING S4 DOMAIN-CONTAINING PROTEIN"/>
    <property type="match status" value="1"/>
</dbReference>
<keyword evidence="3" id="KW-0694">RNA-binding</keyword>
<accession>A0A9D1GE60</accession>
<evidence type="ECO:0000256" key="3">
    <source>
        <dbReference type="PROSITE-ProRule" id="PRU00182"/>
    </source>
</evidence>
<evidence type="ECO:0000259" key="5">
    <source>
        <dbReference type="SMART" id="SM00363"/>
    </source>
</evidence>
<protein>
    <recommendedName>
        <fullName evidence="5">RNA-binding S4 domain-containing protein</fullName>
    </recommendedName>
</protein>
<evidence type="ECO:0000256" key="4">
    <source>
        <dbReference type="SAM" id="MobiDB-lite"/>
    </source>
</evidence>
<evidence type="ECO:0000256" key="1">
    <source>
        <dbReference type="ARBA" id="ARBA00008348"/>
    </source>
</evidence>
<dbReference type="AlphaFoldDB" id="A0A9D1GE60"/>
<reference evidence="6" key="2">
    <citation type="journal article" date="2021" name="PeerJ">
        <title>Extensive microbial diversity within the chicken gut microbiome revealed by metagenomics and culture.</title>
        <authorList>
            <person name="Gilroy R."/>
            <person name="Ravi A."/>
            <person name="Getino M."/>
            <person name="Pursley I."/>
            <person name="Horton D.L."/>
            <person name="Alikhan N.F."/>
            <person name="Baker D."/>
            <person name="Gharbi K."/>
            <person name="Hall N."/>
            <person name="Watson M."/>
            <person name="Adriaenssens E.M."/>
            <person name="Foster-Nyarko E."/>
            <person name="Jarju S."/>
            <person name="Secka A."/>
            <person name="Antonio M."/>
            <person name="Oren A."/>
            <person name="Chaudhuri R.R."/>
            <person name="La Ragione R."/>
            <person name="Hildebrand F."/>
            <person name="Pallen M.J."/>
        </authorList>
    </citation>
    <scope>NUCLEOTIDE SEQUENCE</scope>
    <source>
        <strain evidence="6">21143</strain>
    </source>
</reference>
<comment type="similarity">
    <text evidence="1">Belongs to the pseudouridine synthase RsuA family.</text>
</comment>
<dbReference type="GO" id="GO:0000455">
    <property type="term" value="P:enzyme-directed rRNA pseudouridine synthesis"/>
    <property type="evidence" value="ECO:0007669"/>
    <property type="project" value="UniProtKB-ARBA"/>
</dbReference>
<dbReference type="CDD" id="cd00165">
    <property type="entry name" value="S4"/>
    <property type="match status" value="1"/>
</dbReference>